<accession>K9TVW9</accession>
<name>K9TVW9_CHRTP</name>
<dbReference type="OrthoDB" id="574440at2"/>
<sequence>MNQSLKFPDPEKVKQRAARMREICLMFDAQIMLLDELIAQVKAENRNNPINVYRRGKGNILLEELLQKQIEEKDSK</sequence>
<dbReference type="STRING" id="251229.Chro_0750"/>
<dbReference type="EMBL" id="CP003597">
    <property type="protein sequence ID" value="AFY86296.1"/>
    <property type="molecule type" value="Genomic_DNA"/>
</dbReference>
<protein>
    <submittedName>
        <fullName evidence="1">Uncharacterized protein</fullName>
    </submittedName>
</protein>
<proteinExistence type="predicted"/>
<reference evidence="1 2" key="1">
    <citation type="submission" date="2012-06" db="EMBL/GenBank/DDBJ databases">
        <title>Finished chromosome of genome of Chroococcidiopsis thermalis PCC 7203.</title>
        <authorList>
            <consortium name="US DOE Joint Genome Institute"/>
            <person name="Gugger M."/>
            <person name="Coursin T."/>
            <person name="Rippka R."/>
            <person name="Tandeau De Marsac N."/>
            <person name="Huntemann M."/>
            <person name="Wei C.-L."/>
            <person name="Han J."/>
            <person name="Detter J.C."/>
            <person name="Han C."/>
            <person name="Tapia R."/>
            <person name="Davenport K."/>
            <person name="Daligault H."/>
            <person name="Erkkila T."/>
            <person name="Gu W."/>
            <person name="Munk A.C.C."/>
            <person name="Teshima H."/>
            <person name="Xu Y."/>
            <person name="Chain P."/>
            <person name="Chen A."/>
            <person name="Krypides N."/>
            <person name="Mavromatis K."/>
            <person name="Markowitz V."/>
            <person name="Szeto E."/>
            <person name="Ivanova N."/>
            <person name="Mikhailova N."/>
            <person name="Ovchinnikova G."/>
            <person name="Pagani I."/>
            <person name="Pati A."/>
            <person name="Goodwin L."/>
            <person name="Peters L."/>
            <person name="Pitluck S."/>
            <person name="Woyke T."/>
            <person name="Kerfeld C."/>
        </authorList>
    </citation>
    <scope>NUCLEOTIDE SEQUENCE [LARGE SCALE GENOMIC DNA]</scope>
    <source>
        <strain evidence="1 2">PCC 7203</strain>
    </source>
</reference>
<gene>
    <name evidence="1" type="ORF">Chro_0750</name>
</gene>
<evidence type="ECO:0000313" key="1">
    <source>
        <dbReference type="EMBL" id="AFY86296.1"/>
    </source>
</evidence>
<dbReference type="HOGENOM" id="CLU_203775_0_1_3"/>
<organism evidence="1 2">
    <name type="scientific">Chroococcidiopsis thermalis (strain PCC 7203)</name>
    <dbReference type="NCBI Taxonomy" id="251229"/>
    <lineage>
        <taxon>Bacteria</taxon>
        <taxon>Bacillati</taxon>
        <taxon>Cyanobacteriota</taxon>
        <taxon>Cyanophyceae</taxon>
        <taxon>Chroococcidiopsidales</taxon>
        <taxon>Chroococcidiopsidaceae</taxon>
        <taxon>Chroococcidiopsis</taxon>
    </lineage>
</organism>
<dbReference type="eggNOG" id="ENOG5030QIA">
    <property type="taxonomic scope" value="Bacteria"/>
</dbReference>
<dbReference type="Proteomes" id="UP000010384">
    <property type="component" value="Chromosome"/>
</dbReference>
<dbReference type="KEGG" id="cthe:Chro_0750"/>
<dbReference type="InParanoid" id="K9TVW9"/>
<evidence type="ECO:0000313" key="2">
    <source>
        <dbReference type="Proteomes" id="UP000010384"/>
    </source>
</evidence>
<dbReference type="RefSeq" id="WP_015152847.1">
    <property type="nucleotide sequence ID" value="NC_019695.1"/>
</dbReference>
<dbReference type="AlphaFoldDB" id="K9TVW9"/>
<keyword evidence="2" id="KW-1185">Reference proteome</keyword>